<evidence type="ECO:0000313" key="1">
    <source>
        <dbReference type="EMBL" id="CAG8679111.1"/>
    </source>
</evidence>
<organism evidence="1 2">
    <name type="scientific">Paraglomus brasilianum</name>
    <dbReference type="NCBI Taxonomy" id="144538"/>
    <lineage>
        <taxon>Eukaryota</taxon>
        <taxon>Fungi</taxon>
        <taxon>Fungi incertae sedis</taxon>
        <taxon>Mucoromycota</taxon>
        <taxon>Glomeromycotina</taxon>
        <taxon>Glomeromycetes</taxon>
        <taxon>Paraglomerales</taxon>
        <taxon>Paraglomeraceae</taxon>
        <taxon>Paraglomus</taxon>
    </lineage>
</organism>
<gene>
    <name evidence="1" type="ORF">PBRASI_LOCUS11707</name>
</gene>
<keyword evidence="2" id="KW-1185">Reference proteome</keyword>
<dbReference type="Proteomes" id="UP000789739">
    <property type="component" value="Unassembled WGS sequence"/>
</dbReference>
<reference evidence="1" key="1">
    <citation type="submission" date="2021-06" db="EMBL/GenBank/DDBJ databases">
        <authorList>
            <person name="Kallberg Y."/>
            <person name="Tangrot J."/>
            <person name="Rosling A."/>
        </authorList>
    </citation>
    <scope>NUCLEOTIDE SEQUENCE</scope>
    <source>
        <strain evidence="1">BR232B</strain>
    </source>
</reference>
<sequence>SIDHGRLLSTLLKGQRIGSNLVIAGSRPPPNDSLWIGFEIKVMM</sequence>
<comment type="caution">
    <text evidence="1">The sequence shown here is derived from an EMBL/GenBank/DDBJ whole genome shotgun (WGS) entry which is preliminary data.</text>
</comment>
<evidence type="ECO:0000313" key="2">
    <source>
        <dbReference type="Proteomes" id="UP000789739"/>
    </source>
</evidence>
<protein>
    <submittedName>
        <fullName evidence="1">4254_t:CDS:1</fullName>
    </submittedName>
</protein>
<name>A0A9N9HJK8_9GLOM</name>
<feature type="non-terminal residue" evidence="1">
    <location>
        <position position="1"/>
    </location>
</feature>
<dbReference type="AlphaFoldDB" id="A0A9N9HJK8"/>
<accession>A0A9N9HJK8</accession>
<proteinExistence type="predicted"/>
<dbReference type="EMBL" id="CAJVPI010006513">
    <property type="protein sequence ID" value="CAG8679111.1"/>
    <property type="molecule type" value="Genomic_DNA"/>
</dbReference>